<feature type="domain" description="PKD" evidence="7">
    <location>
        <begin position="218"/>
        <end position="298"/>
    </location>
</feature>
<dbReference type="PANTHER" id="PTHR46730:SF4">
    <property type="entry name" value="POLYCYSTIC KIDNEY DISEASE PROTEIN 1-LIKE 1"/>
    <property type="match status" value="1"/>
</dbReference>
<evidence type="ECO:0000313" key="9">
    <source>
        <dbReference type="Proteomes" id="UP001257060"/>
    </source>
</evidence>
<dbReference type="EMBL" id="JAMQOP010000005">
    <property type="protein sequence ID" value="MDS0301115.1"/>
    <property type="molecule type" value="Genomic_DNA"/>
</dbReference>
<dbReference type="RefSeq" id="WP_310926037.1">
    <property type="nucleotide sequence ID" value="NZ_JAMQOP010000005.1"/>
</dbReference>
<sequence>MFTISTQRKETRRGTSTLGSKARRFTVLAVVFVTIVAGAVPSVATATEQTEVTYDFEDGDVGETVTEYGERVEFDGGVVIASATETSRGGGVVVESRSDGESIEIMFSEPQEEVRFSVRGGDQDPPQVSLFGPTYIAEYTDIEVTAYDKGNAVVASYSETQLLYYWNEVTLNTSGSDRLSRVVVSYSDGEPDFCFDGDDCSFPIVAQLDDLSFTASGPEIGLIDVSDSVGVNSDVTFETTGTQTAGTIVSTEWDFDDGETSTGSSPTHRFASPGEKVVRLTVTDELGLQDTVTTRVIVAGDLDAVFTFDPNIPDEKEIVRFDASGTDADGIIERFEWEFGDGMKGTGEFPQHAYEEGGTYTVVLTVTDSYGQTGTDSRPIMVNAPPEGNFTANSPSERIFLGDRVTFDASGATDESASRLTYAWNFGDGGDASGVRPTHVYDEAGTYAVTLILTDARGASTIVTDEVRVLAPPTAGLVASGADLATDEEVTFDASGSNDPDGRIAEYRWDFGDETTTVTDGPSATHIYDEPGTYTATVTVVDDDGLSDSTQLTVQIASPFPLELLLAAGGLLVAAALAYLLYRWYSNRESGESKPDPGLGSGLGSDEEVWRDILIESVDERRDSKRLVLRNTSEKTYDLSGAAILDDDGERFTFKEGLRLEPSERKSLPVAESMTLTPGRVVLLQTDDERYELLWQDFPGGRGSGS</sequence>
<evidence type="ECO:0000256" key="1">
    <source>
        <dbReference type="ARBA" id="ARBA00004141"/>
    </source>
</evidence>
<evidence type="ECO:0000256" key="5">
    <source>
        <dbReference type="ARBA" id="ARBA00023136"/>
    </source>
</evidence>
<dbReference type="SUPFAM" id="SSF49299">
    <property type="entry name" value="PKD domain"/>
    <property type="match status" value="4"/>
</dbReference>
<dbReference type="Gene3D" id="2.60.40.10">
    <property type="entry name" value="Immunoglobulins"/>
    <property type="match status" value="4"/>
</dbReference>
<keyword evidence="5 6" id="KW-0472">Membrane</keyword>
<keyword evidence="9" id="KW-1185">Reference proteome</keyword>
<keyword evidence="3" id="KW-0677">Repeat</keyword>
<evidence type="ECO:0000256" key="6">
    <source>
        <dbReference type="SAM" id="Phobius"/>
    </source>
</evidence>
<dbReference type="Pfam" id="PF18911">
    <property type="entry name" value="PKD_4"/>
    <property type="match status" value="4"/>
</dbReference>
<feature type="domain" description="PKD" evidence="7">
    <location>
        <begin position="319"/>
        <end position="389"/>
    </location>
</feature>
<dbReference type="InterPro" id="IPR035986">
    <property type="entry name" value="PKD_dom_sf"/>
</dbReference>
<evidence type="ECO:0000259" key="7">
    <source>
        <dbReference type="PROSITE" id="PS50093"/>
    </source>
</evidence>
<evidence type="ECO:0000256" key="3">
    <source>
        <dbReference type="ARBA" id="ARBA00022737"/>
    </source>
</evidence>
<dbReference type="Proteomes" id="UP001257060">
    <property type="component" value="Unassembled WGS sequence"/>
</dbReference>
<dbReference type="InterPro" id="IPR000601">
    <property type="entry name" value="PKD_dom"/>
</dbReference>
<evidence type="ECO:0000256" key="4">
    <source>
        <dbReference type="ARBA" id="ARBA00022989"/>
    </source>
</evidence>
<protein>
    <submittedName>
        <fullName evidence="8">PKD domain-containing protein</fullName>
    </submittedName>
</protein>
<keyword evidence="2 6" id="KW-0812">Transmembrane</keyword>
<comment type="caution">
    <text evidence="8">The sequence shown here is derived from an EMBL/GenBank/DDBJ whole genome shotgun (WGS) entry which is preliminary data.</text>
</comment>
<dbReference type="PANTHER" id="PTHR46730">
    <property type="entry name" value="POLYCYSTIN-1"/>
    <property type="match status" value="1"/>
</dbReference>
<comment type="subcellular location">
    <subcellularLocation>
        <location evidence="1">Membrane</location>
        <topology evidence="1">Multi-pass membrane protein</topology>
    </subcellularLocation>
</comment>
<evidence type="ECO:0000256" key="2">
    <source>
        <dbReference type="ARBA" id="ARBA00022692"/>
    </source>
</evidence>
<evidence type="ECO:0000313" key="8">
    <source>
        <dbReference type="EMBL" id="MDS0301115.1"/>
    </source>
</evidence>
<feature type="domain" description="PKD" evidence="7">
    <location>
        <begin position="473"/>
        <end position="556"/>
    </location>
</feature>
<gene>
    <name evidence="8" type="ORF">NDI76_20470</name>
</gene>
<organism evidence="8 9">
    <name type="scientific">Halogeometricum salsisoli</name>
    <dbReference type="NCBI Taxonomy" id="2950536"/>
    <lineage>
        <taxon>Archaea</taxon>
        <taxon>Methanobacteriati</taxon>
        <taxon>Methanobacteriota</taxon>
        <taxon>Stenosarchaea group</taxon>
        <taxon>Halobacteria</taxon>
        <taxon>Halobacteriales</taxon>
        <taxon>Haloferacaceae</taxon>
        <taxon>Halogeometricum</taxon>
    </lineage>
</organism>
<dbReference type="SMART" id="SM00089">
    <property type="entry name" value="PKD"/>
    <property type="match status" value="4"/>
</dbReference>
<dbReference type="InterPro" id="IPR013783">
    <property type="entry name" value="Ig-like_fold"/>
</dbReference>
<reference evidence="8 9" key="1">
    <citation type="submission" date="2022-06" db="EMBL/GenBank/DDBJ databases">
        <title>Halogeometricum sp. a new haloarchaeum isolate from saline soil.</title>
        <authorList>
            <person name="Strakova D."/>
            <person name="Galisteo C."/>
            <person name="Sanchez-Porro C."/>
            <person name="Ventosa A."/>
        </authorList>
    </citation>
    <scope>NUCLEOTIDE SEQUENCE [LARGE SCALE GENOMIC DNA]</scope>
    <source>
        <strain evidence="8 9">S1BR25-6</strain>
    </source>
</reference>
<dbReference type="InterPro" id="IPR022409">
    <property type="entry name" value="PKD/Chitinase_dom"/>
</dbReference>
<accession>A0ABU2GK13</accession>
<name>A0ABU2GK13_9EURY</name>
<proteinExistence type="predicted"/>
<feature type="domain" description="PKD" evidence="7">
    <location>
        <begin position="405"/>
        <end position="476"/>
    </location>
</feature>
<keyword evidence="4 6" id="KW-1133">Transmembrane helix</keyword>
<dbReference type="PROSITE" id="PS50093">
    <property type="entry name" value="PKD"/>
    <property type="match status" value="4"/>
</dbReference>
<dbReference type="CDD" id="cd00146">
    <property type="entry name" value="PKD"/>
    <property type="match status" value="4"/>
</dbReference>
<feature type="transmembrane region" description="Helical" evidence="6">
    <location>
        <begin position="564"/>
        <end position="582"/>
    </location>
</feature>